<dbReference type="AlphaFoldDB" id="A0A0S8FP59"/>
<evidence type="ECO:0000313" key="2">
    <source>
        <dbReference type="Proteomes" id="UP000051373"/>
    </source>
</evidence>
<comment type="caution">
    <text evidence="1">The sequence shown here is derived from an EMBL/GenBank/DDBJ whole genome shotgun (WGS) entry which is preliminary data.</text>
</comment>
<organism evidence="1 2">
    <name type="scientific">candidate division WOR_3 bacterium SM23_42</name>
    <dbReference type="NCBI Taxonomy" id="1703779"/>
    <lineage>
        <taxon>Bacteria</taxon>
        <taxon>Bacteria division WOR-3</taxon>
    </lineage>
</organism>
<protein>
    <submittedName>
        <fullName evidence="1">Uncharacterized protein</fullName>
    </submittedName>
</protein>
<dbReference type="PATRIC" id="fig|1703779.3.peg.2323"/>
<evidence type="ECO:0000313" key="1">
    <source>
        <dbReference type="EMBL" id="KPK62520.1"/>
    </source>
</evidence>
<dbReference type="EMBL" id="LJUJ01000034">
    <property type="protein sequence ID" value="KPK62520.1"/>
    <property type="molecule type" value="Genomic_DNA"/>
</dbReference>
<dbReference type="STRING" id="1703779.AMJ83_10755"/>
<accession>A0A0S8FP59</accession>
<proteinExistence type="predicted"/>
<dbReference type="Proteomes" id="UP000051373">
    <property type="component" value="Unassembled WGS sequence"/>
</dbReference>
<sequence>MKRRFLGLLVIAGLCLMTCGNEPPPEFYEGTPEDDDKINDILDNDYPELLITDDQFMVQYSAITLPAVTFGTADSFFRVDSPLVKVDVDSIADIVDDMQRFKDLWYAKDTTCTVRLFDTFDVSGMIHVTTRYTAHYDLPVLEYEIDSSQTPWETLSIDTTGWQIGTTDIDATPTYDSEDCTCEGLRYIFLEPARSGEEIIEPFEWILKRISYGIYGFPDRGAEIPRIDNVVFTVPGISADTVFVSNNDSLFTGHAMNRFKHIDSLLEYDSSTVLNVTVNLGGTILAADCVFFASSGDGWSQLANGVGTLTVAGSGITNLYFKVITRESYYYYFPNRGYFAIAWLIPVRVN</sequence>
<gene>
    <name evidence="1" type="ORF">AMJ83_10755</name>
</gene>
<name>A0A0S8FP59_UNCW3</name>
<reference evidence="1 2" key="1">
    <citation type="journal article" date="2015" name="Microbiome">
        <title>Genomic resolution of linkages in carbon, nitrogen, and sulfur cycling among widespread estuary sediment bacteria.</title>
        <authorList>
            <person name="Baker B.J."/>
            <person name="Lazar C.S."/>
            <person name="Teske A.P."/>
            <person name="Dick G.J."/>
        </authorList>
    </citation>
    <scope>NUCLEOTIDE SEQUENCE [LARGE SCALE GENOMIC DNA]</scope>
    <source>
        <strain evidence="1">SM23_42</strain>
    </source>
</reference>